<evidence type="ECO:0000256" key="5">
    <source>
        <dbReference type="SAM" id="MobiDB-lite"/>
    </source>
</evidence>
<evidence type="ECO:0000256" key="3">
    <source>
        <dbReference type="ARBA" id="ARBA00022989"/>
    </source>
</evidence>
<dbReference type="KEGG" id="cgc:Cyagr_3335"/>
<protein>
    <recommendedName>
        <fullName evidence="6">DUF1232 domain-containing protein</fullName>
    </recommendedName>
</protein>
<dbReference type="InterPro" id="IPR010652">
    <property type="entry name" value="DUF1232"/>
</dbReference>
<dbReference type="GO" id="GO:0012505">
    <property type="term" value="C:endomembrane system"/>
    <property type="evidence" value="ECO:0007669"/>
    <property type="project" value="UniProtKB-SubCell"/>
</dbReference>
<organism evidence="7 8">
    <name type="scientific">Cyanobium gracile (strain ATCC 27147 / PCC 6307)</name>
    <dbReference type="NCBI Taxonomy" id="292564"/>
    <lineage>
        <taxon>Bacteria</taxon>
        <taxon>Bacillati</taxon>
        <taxon>Cyanobacteriota</taxon>
        <taxon>Cyanophyceae</taxon>
        <taxon>Synechococcales</taxon>
        <taxon>Prochlorococcaceae</taxon>
        <taxon>Cyanobium</taxon>
    </lineage>
</organism>
<dbReference type="OrthoDB" id="9793277at2"/>
<keyword evidence="4" id="KW-0472">Membrane</keyword>
<sequence length="140" mass="15073">MAGAPSATAFADQDTPHQRGAGHDPVDAEVLESSVVDEALLVRLLRRAGRTIARPAFECLELLLDGATPPQVRLTVLAALTYLLLPLDVIPDFIPAAGFSDDMVALTALLGLCGTHRTPAIRARAQSRLDRWFPLPRRQG</sequence>
<reference evidence="8" key="1">
    <citation type="journal article" date="2013" name="Proc. Natl. Acad. Sci. U.S.A.">
        <title>Improving the coverage of the cyanobacterial phylum using diversity-driven genome sequencing.</title>
        <authorList>
            <person name="Shih P.M."/>
            <person name="Wu D."/>
            <person name="Latifi A."/>
            <person name="Axen S.D."/>
            <person name="Fewer D.P."/>
            <person name="Talla E."/>
            <person name="Calteau A."/>
            <person name="Cai F."/>
            <person name="Tandeau de Marsac N."/>
            <person name="Rippka R."/>
            <person name="Herdman M."/>
            <person name="Sivonen K."/>
            <person name="Coursin T."/>
            <person name="Laurent T."/>
            <person name="Goodwin L."/>
            <person name="Nolan M."/>
            <person name="Davenport K.W."/>
            <person name="Han C.S."/>
            <person name="Rubin E.M."/>
            <person name="Eisen J.A."/>
            <person name="Woyke T."/>
            <person name="Gugger M."/>
            <person name="Kerfeld C.A."/>
        </authorList>
    </citation>
    <scope>NUCLEOTIDE SEQUENCE [LARGE SCALE GENOMIC DNA]</scope>
    <source>
        <strain evidence="8">ATCC 27147 / PCC 6307</strain>
    </source>
</reference>
<comment type="subcellular location">
    <subcellularLocation>
        <location evidence="1">Endomembrane system</location>
        <topology evidence="1">Multi-pass membrane protein</topology>
    </subcellularLocation>
</comment>
<evidence type="ECO:0000256" key="4">
    <source>
        <dbReference type="ARBA" id="ARBA00023136"/>
    </source>
</evidence>
<feature type="domain" description="DUF1232" evidence="6">
    <location>
        <begin position="73"/>
        <end position="107"/>
    </location>
</feature>
<dbReference type="HOGENOM" id="CLU_133088_1_0_3"/>
<keyword evidence="2" id="KW-0812">Transmembrane</keyword>
<evidence type="ECO:0000313" key="7">
    <source>
        <dbReference type="EMBL" id="AFY30405.1"/>
    </source>
</evidence>
<dbReference type="AlphaFoldDB" id="K9PBB8"/>
<dbReference type="RefSeq" id="WP_015110838.1">
    <property type="nucleotide sequence ID" value="NC_019675.1"/>
</dbReference>
<dbReference type="STRING" id="292564.Cyagr_3335"/>
<evidence type="ECO:0000256" key="1">
    <source>
        <dbReference type="ARBA" id="ARBA00004127"/>
    </source>
</evidence>
<proteinExistence type="predicted"/>
<gene>
    <name evidence="7" type="ordered locus">Cyagr_3335</name>
</gene>
<dbReference type="PATRIC" id="fig|292564.3.peg.3167"/>
<name>K9PBB8_CYAGP</name>
<evidence type="ECO:0000256" key="2">
    <source>
        <dbReference type="ARBA" id="ARBA00022692"/>
    </source>
</evidence>
<feature type="compositionally biased region" description="Basic and acidic residues" evidence="5">
    <location>
        <begin position="14"/>
        <end position="24"/>
    </location>
</feature>
<evidence type="ECO:0000313" key="8">
    <source>
        <dbReference type="Proteomes" id="UP000010388"/>
    </source>
</evidence>
<feature type="region of interest" description="Disordered" evidence="5">
    <location>
        <begin position="1"/>
        <end position="24"/>
    </location>
</feature>
<dbReference type="Proteomes" id="UP000010388">
    <property type="component" value="Chromosome"/>
</dbReference>
<keyword evidence="3" id="KW-1133">Transmembrane helix</keyword>
<accession>K9PBB8</accession>
<dbReference type="eggNOG" id="COG3339">
    <property type="taxonomic scope" value="Bacteria"/>
</dbReference>
<evidence type="ECO:0000259" key="6">
    <source>
        <dbReference type="Pfam" id="PF06803"/>
    </source>
</evidence>
<dbReference type="EMBL" id="CP003495">
    <property type="protein sequence ID" value="AFY30405.1"/>
    <property type="molecule type" value="Genomic_DNA"/>
</dbReference>
<dbReference type="Pfam" id="PF06803">
    <property type="entry name" value="DUF1232"/>
    <property type="match status" value="1"/>
</dbReference>